<evidence type="ECO:0000256" key="2">
    <source>
        <dbReference type="SAM" id="SignalP"/>
    </source>
</evidence>
<dbReference type="RefSeq" id="XP_010467932.1">
    <property type="nucleotide sequence ID" value="XM_010469630.2"/>
</dbReference>
<evidence type="ECO:0000256" key="1">
    <source>
        <dbReference type="SAM" id="MobiDB-lite"/>
    </source>
</evidence>
<evidence type="ECO:0000313" key="5">
    <source>
        <dbReference type="RefSeq" id="XP_010467932.1"/>
    </source>
</evidence>
<dbReference type="InterPro" id="IPR053168">
    <property type="entry name" value="Glutamic_endopeptidase"/>
</dbReference>
<feature type="region of interest" description="Disordered" evidence="1">
    <location>
        <begin position="87"/>
        <end position="106"/>
    </location>
</feature>
<dbReference type="PANTHER" id="PTHR31589">
    <property type="entry name" value="PROTEIN, PUTATIVE (DUF239)-RELATED-RELATED"/>
    <property type="match status" value="1"/>
</dbReference>
<dbReference type="Pfam" id="PF14365">
    <property type="entry name" value="Neprosin_AP"/>
    <property type="match status" value="1"/>
</dbReference>
<dbReference type="InterPro" id="IPR004314">
    <property type="entry name" value="Neprosin"/>
</dbReference>
<dbReference type="InterPro" id="IPR025521">
    <property type="entry name" value="Neprosin_propep"/>
</dbReference>
<reference evidence="5" key="2">
    <citation type="submission" date="2025-08" db="UniProtKB">
        <authorList>
            <consortium name="RefSeq"/>
        </authorList>
    </citation>
    <scope>IDENTIFICATION</scope>
    <source>
        <tissue evidence="5">Leaf</tissue>
    </source>
</reference>
<proteinExistence type="predicted"/>
<reference evidence="4" key="1">
    <citation type="journal article" date="2014" name="Nat. Commun.">
        <title>The emerging biofuel crop Camelina sativa retains a highly undifferentiated hexaploid genome structure.</title>
        <authorList>
            <person name="Kagale S."/>
            <person name="Koh C."/>
            <person name="Nixon J."/>
            <person name="Bollina V."/>
            <person name="Clarke W.E."/>
            <person name="Tuteja R."/>
            <person name="Spillane C."/>
            <person name="Robinson S.J."/>
            <person name="Links M.G."/>
            <person name="Clarke C."/>
            <person name="Higgins E.E."/>
            <person name="Huebert T."/>
            <person name="Sharpe A.G."/>
            <person name="Parkin I.A."/>
        </authorList>
    </citation>
    <scope>NUCLEOTIDE SEQUENCE [LARGE SCALE GENOMIC DNA]</scope>
    <source>
        <strain evidence="4">cv. DH55</strain>
    </source>
</reference>
<organism evidence="4 5">
    <name type="scientific">Camelina sativa</name>
    <name type="common">False flax</name>
    <name type="synonym">Myagrum sativum</name>
    <dbReference type="NCBI Taxonomy" id="90675"/>
    <lineage>
        <taxon>Eukaryota</taxon>
        <taxon>Viridiplantae</taxon>
        <taxon>Streptophyta</taxon>
        <taxon>Embryophyta</taxon>
        <taxon>Tracheophyta</taxon>
        <taxon>Spermatophyta</taxon>
        <taxon>Magnoliopsida</taxon>
        <taxon>eudicotyledons</taxon>
        <taxon>Gunneridae</taxon>
        <taxon>Pentapetalae</taxon>
        <taxon>rosids</taxon>
        <taxon>malvids</taxon>
        <taxon>Brassicales</taxon>
        <taxon>Brassicaceae</taxon>
        <taxon>Camelineae</taxon>
        <taxon>Camelina</taxon>
    </lineage>
</organism>
<evidence type="ECO:0000259" key="3">
    <source>
        <dbReference type="PROSITE" id="PS52045"/>
    </source>
</evidence>
<dbReference type="Pfam" id="PF03080">
    <property type="entry name" value="Neprosin"/>
    <property type="match status" value="1"/>
</dbReference>
<accession>A0ABM0WA76</accession>
<protein>
    <submittedName>
        <fullName evidence="5">Uncharacterized protein LOC104747921</fullName>
    </submittedName>
</protein>
<dbReference type="PROSITE" id="PS52045">
    <property type="entry name" value="NEPROSIN_PEP_CD"/>
    <property type="match status" value="1"/>
</dbReference>
<name>A0ABM0WA76_CAMSA</name>
<sequence>MRSSTKLIFLASTIALILVTESRRTIPSKEQIYELEKLLNHVNKPAVKSFHTKHGYILDCIDIQKQLAFDHPLLKNHSIQLKPTSIPRWTRDNNTSQKSSSLPFRQEDDRRCPLGTVIIKRTTLEDLREIHLLKPLGFKYPKDKNLLDMTGRHFAIAEYYKENHGAMGNINIWDPPVKPDQFSLASISIENGLRDSLQSISAGWMVSPKLNQNHSGLFAYWTADGDNKTGCYNTVCPGFVQVSSKFALGTLAKPVSTYDGEQYILQVIIFQDHITGNWWFLLKGNPIGYWPRSLFNGEGIANGASRVFWGGEVFSAVRQRISPIMGSGHFPQEGYRKAAFVNGLKVIDHVSEKNTSPPATNRAIFANSPRASDLILFANSPTCYKVETKSGVGEYWSTAIYFGGPGGCTVS</sequence>
<dbReference type="GeneID" id="104747921"/>
<dbReference type="Proteomes" id="UP000694864">
    <property type="component" value="Chromosome 15"/>
</dbReference>
<feature type="compositionally biased region" description="Polar residues" evidence="1">
    <location>
        <begin position="92"/>
        <end position="103"/>
    </location>
</feature>
<dbReference type="PANTHER" id="PTHR31589:SF235">
    <property type="entry name" value="PROTEIN, PUTATIVE (DUF239)-RELATED"/>
    <property type="match status" value="1"/>
</dbReference>
<keyword evidence="4" id="KW-1185">Reference proteome</keyword>
<dbReference type="Gene3D" id="3.90.1320.10">
    <property type="entry name" value="Outer-capsid protein sigma 3, large lobe"/>
    <property type="match status" value="1"/>
</dbReference>
<gene>
    <name evidence="5" type="primary">LOC104747921</name>
</gene>
<feature type="domain" description="Neprosin PEP catalytic" evidence="3">
    <location>
        <begin position="147"/>
        <end position="409"/>
    </location>
</feature>
<evidence type="ECO:0000313" key="4">
    <source>
        <dbReference type="Proteomes" id="UP000694864"/>
    </source>
</evidence>
<feature type="chain" id="PRO_5046529022" evidence="2">
    <location>
        <begin position="23"/>
        <end position="411"/>
    </location>
</feature>
<feature type="signal peptide" evidence="2">
    <location>
        <begin position="1"/>
        <end position="22"/>
    </location>
</feature>
<keyword evidence="2" id="KW-0732">Signal</keyword>